<sequence>MIKIYTKSIFIISLLLASMTAMATTISIDPKSTFLRTNNDPAAVNSISIELASLGLGTGDYVRLEQLGDLSQRTGDPDIVTGHLLGVFSNTNILLGSSTLNRVQDAIDAGNDESTGPTFFGNLPNDIAEDFLITNTLIQIPAGAAYLFVAASDSYYSDNSDLDGDYGMRITQVIPVPLPDTIWLISLGLLVLIRSDKRKPETES</sequence>
<reference evidence="2 3" key="1">
    <citation type="submission" date="2016-10" db="EMBL/GenBank/DDBJ databases">
        <authorList>
            <person name="de Groot N.N."/>
        </authorList>
    </citation>
    <scope>NUCLEOTIDE SEQUENCE [LARGE SCALE GENOMIC DNA]</scope>
    <source>
        <strain evidence="2 3">Nm146</strain>
    </source>
</reference>
<dbReference type="AlphaFoldDB" id="A0A1I4R9C5"/>
<name>A0A1I4R9C5_9PROT</name>
<evidence type="ECO:0008006" key="4">
    <source>
        <dbReference type="Google" id="ProtNLM"/>
    </source>
</evidence>
<gene>
    <name evidence="2" type="ORF">SAMN05421880_11818</name>
</gene>
<evidence type="ECO:0000313" key="2">
    <source>
        <dbReference type="EMBL" id="SFM48847.1"/>
    </source>
</evidence>
<protein>
    <recommendedName>
        <fullName evidence="4">PEP-CTERM protein-sorting domain-containing protein</fullName>
    </recommendedName>
</protein>
<organism evidence="2 3">
    <name type="scientific">Nitrosomonas nitrosa</name>
    <dbReference type="NCBI Taxonomy" id="52442"/>
    <lineage>
        <taxon>Bacteria</taxon>
        <taxon>Pseudomonadati</taxon>
        <taxon>Pseudomonadota</taxon>
        <taxon>Betaproteobacteria</taxon>
        <taxon>Nitrosomonadales</taxon>
        <taxon>Nitrosomonadaceae</taxon>
        <taxon>Nitrosomonas</taxon>
    </lineage>
</organism>
<keyword evidence="3" id="KW-1185">Reference proteome</keyword>
<dbReference type="RefSeq" id="WP_090669669.1">
    <property type="nucleotide sequence ID" value="NZ_FOUF01000018.1"/>
</dbReference>
<feature type="signal peptide" evidence="1">
    <location>
        <begin position="1"/>
        <end position="23"/>
    </location>
</feature>
<feature type="chain" id="PRO_5011687756" description="PEP-CTERM protein-sorting domain-containing protein" evidence="1">
    <location>
        <begin position="24"/>
        <end position="204"/>
    </location>
</feature>
<dbReference type="OrthoDB" id="9748032at2"/>
<evidence type="ECO:0000313" key="3">
    <source>
        <dbReference type="Proteomes" id="UP000199561"/>
    </source>
</evidence>
<accession>A0A1I4R9C5</accession>
<evidence type="ECO:0000256" key="1">
    <source>
        <dbReference type="SAM" id="SignalP"/>
    </source>
</evidence>
<dbReference type="Proteomes" id="UP000199561">
    <property type="component" value="Unassembled WGS sequence"/>
</dbReference>
<dbReference type="EMBL" id="FOUF01000018">
    <property type="protein sequence ID" value="SFM48847.1"/>
    <property type="molecule type" value="Genomic_DNA"/>
</dbReference>
<proteinExistence type="predicted"/>
<keyword evidence="1" id="KW-0732">Signal</keyword>